<accession>A0A0D2QCK2</accession>
<gene>
    <name evidence="1" type="ORF">B456_002G136000</name>
    <name evidence="2" type="ORF">Gorai_022867</name>
</gene>
<dbReference type="Proteomes" id="UP000032304">
    <property type="component" value="Chromosome 2"/>
</dbReference>
<reference evidence="2" key="3">
    <citation type="submission" date="2020-04" db="EMBL/GenBank/DDBJ databases">
        <authorList>
            <person name="Grover C.E."/>
            <person name="Arick M.A. II"/>
            <person name="Thrash A."/>
            <person name="Conover J.L."/>
            <person name="Sanders W.S."/>
            <person name="Peterson D.G."/>
            <person name="Scheffler J.A."/>
            <person name="Scheffler B.E."/>
            <person name="Wendel J.F."/>
        </authorList>
    </citation>
    <scope>NUCLEOTIDE SEQUENCE</scope>
    <source>
        <strain evidence="2">8</strain>
        <tissue evidence="2">Leaf</tissue>
    </source>
</reference>
<evidence type="ECO:0000313" key="1">
    <source>
        <dbReference type="EMBL" id="KJB14656.1"/>
    </source>
</evidence>
<dbReference type="OMA" id="CGCMEYS"/>
<dbReference type="Proteomes" id="UP000593578">
    <property type="component" value="Unassembled WGS sequence"/>
</dbReference>
<evidence type="ECO:0000313" key="2">
    <source>
        <dbReference type="EMBL" id="MBA0580658.1"/>
    </source>
</evidence>
<proteinExistence type="predicted"/>
<dbReference type="AlphaFoldDB" id="A0A0D2QCK2"/>
<evidence type="ECO:0000313" key="4">
    <source>
        <dbReference type="Proteomes" id="UP000593578"/>
    </source>
</evidence>
<organism evidence="1 3">
    <name type="scientific">Gossypium raimondii</name>
    <name type="common">Peruvian cotton</name>
    <name type="synonym">Gossypium klotzschianum subsp. raimondii</name>
    <dbReference type="NCBI Taxonomy" id="29730"/>
    <lineage>
        <taxon>Eukaryota</taxon>
        <taxon>Viridiplantae</taxon>
        <taxon>Streptophyta</taxon>
        <taxon>Embryophyta</taxon>
        <taxon>Tracheophyta</taxon>
        <taxon>Spermatophyta</taxon>
        <taxon>Magnoliopsida</taxon>
        <taxon>eudicotyledons</taxon>
        <taxon>Gunneridae</taxon>
        <taxon>Pentapetalae</taxon>
        <taxon>rosids</taxon>
        <taxon>malvids</taxon>
        <taxon>Malvales</taxon>
        <taxon>Malvaceae</taxon>
        <taxon>Malvoideae</taxon>
        <taxon>Gossypium</taxon>
    </lineage>
</organism>
<dbReference type="EMBL" id="JABEZZ010000002">
    <property type="protein sequence ID" value="MBA0580658.1"/>
    <property type="molecule type" value="Genomic_DNA"/>
</dbReference>
<dbReference type="PANTHER" id="PTHR37613">
    <property type="entry name" value="DUF4378 DOMAIN PROTEIN"/>
    <property type="match status" value="1"/>
</dbReference>
<evidence type="ECO:0000313" key="3">
    <source>
        <dbReference type="Proteomes" id="UP000032304"/>
    </source>
</evidence>
<protein>
    <recommendedName>
        <fullName evidence="5">DUF4378 domain-containing protein</fullName>
    </recommendedName>
</protein>
<dbReference type="PANTHER" id="PTHR37613:SF4">
    <property type="entry name" value="DUF4378 DOMAIN-CONTAINING PROTEIN"/>
    <property type="match status" value="1"/>
</dbReference>
<name>A0A0D2QCK2_GOSRA</name>
<dbReference type="Gramene" id="KJB14656">
    <property type="protein sequence ID" value="KJB14656"/>
    <property type="gene ID" value="B456_002G136000"/>
</dbReference>
<sequence>MATRTASSSSPSKPAGRQLGELLQQQQEPFILEIYLSERGSLRNNKSIGCHGNSGKFLRINKKGIPNFPKLLKVVVCNKLFAIKGSKAKNSADTFSTASSTTVYSSCSDTDIDEPPMLKLYNEREKKDVADSKLQCGCMEDSPQFYMTRQKSLFLSKLIILSASVWNLLVQSKPGLRELAEPDGSNSSPFSISKRVLQPTNKVPLLWSRRELLELDGMDSTKEWNVYEEQKEIGLVIGDAIAEEITTQVVMDMILIYS</sequence>
<dbReference type="EMBL" id="CM001741">
    <property type="protein sequence ID" value="KJB14656.1"/>
    <property type="molecule type" value="Genomic_DNA"/>
</dbReference>
<keyword evidence="3" id="KW-1185">Reference proteome</keyword>
<evidence type="ECO:0008006" key="5">
    <source>
        <dbReference type="Google" id="ProtNLM"/>
    </source>
</evidence>
<reference evidence="1 3" key="1">
    <citation type="journal article" date="2012" name="Nature">
        <title>Repeated polyploidization of Gossypium genomes and the evolution of spinnable cotton fibres.</title>
        <authorList>
            <person name="Paterson A.H."/>
            <person name="Wendel J.F."/>
            <person name="Gundlach H."/>
            <person name="Guo H."/>
            <person name="Jenkins J."/>
            <person name="Jin D."/>
            <person name="Llewellyn D."/>
            <person name="Showmaker K.C."/>
            <person name="Shu S."/>
            <person name="Udall J."/>
            <person name="Yoo M.J."/>
            <person name="Byers R."/>
            <person name="Chen W."/>
            <person name="Doron-Faigenboim A."/>
            <person name="Duke M.V."/>
            <person name="Gong L."/>
            <person name="Grimwood J."/>
            <person name="Grover C."/>
            <person name="Grupp K."/>
            <person name="Hu G."/>
            <person name="Lee T.H."/>
            <person name="Li J."/>
            <person name="Lin L."/>
            <person name="Liu T."/>
            <person name="Marler B.S."/>
            <person name="Page J.T."/>
            <person name="Roberts A.W."/>
            <person name="Romanel E."/>
            <person name="Sanders W.S."/>
            <person name="Szadkowski E."/>
            <person name="Tan X."/>
            <person name="Tang H."/>
            <person name="Xu C."/>
            <person name="Wang J."/>
            <person name="Wang Z."/>
            <person name="Zhang D."/>
            <person name="Zhang L."/>
            <person name="Ashrafi H."/>
            <person name="Bedon F."/>
            <person name="Bowers J.E."/>
            <person name="Brubaker C.L."/>
            <person name="Chee P.W."/>
            <person name="Das S."/>
            <person name="Gingle A.R."/>
            <person name="Haigler C.H."/>
            <person name="Harker D."/>
            <person name="Hoffmann L.V."/>
            <person name="Hovav R."/>
            <person name="Jones D.C."/>
            <person name="Lemke C."/>
            <person name="Mansoor S."/>
            <person name="ur Rahman M."/>
            <person name="Rainville L.N."/>
            <person name="Rambani A."/>
            <person name="Reddy U.K."/>
            <person name="Rong J.K."/>
            <person name="Saranga Y."/>
            <person name="Scheffler B.E."/>
            <person name="Scheffler J.A."/>
            <person name="Stelly D.M."/>
            <person name="Triplett B.A."/>
            <person name="Van Deynze A."/>
            <person name="Vaslin M.F."/>
            <person name="Waghmare V.N."/>
            <person name="Walford S.A."/>
            <person name="Wright R.J."/>
            <person name="Zaki E.A."/>
            <person name="Zhang T."/>
            <person name="Dennis E.S."/>
            <person name="Mayer K.F."/>
            <person name="Peterson D.G."/>
            <person name="Rokhsar D.S."/>
            <person name="Wang X."/>
            <person name="Schmutz J."/>
        </authorList>
    </citation>
    <scope>NUCLEOTIDE SEQUENCE [LARGE SCALE GENOMIC DNA]</scope>
</reference>
<reference evidence="2 4" key="2">
    <citation type="journal article" date="2019" name="Genome Biol. Evol.">
        <title>Insights into the evolution of the New World diploid cottons (Gossypium, subgenus Houzingenia) based on genome sequencing.</title>
        <authorList>
            <person name="Grover C.E."/>
            <person name="Arick M.A. 2nd"/>
            <person name="Thrash A."/>
            <person name="Conover J.L."/>
            <person name="Sanders W.S."/>
            <person name="Peterson D.G."/>
            <person name="Frelichowski J.E."/>
            <person name="Scheffler J.A."/>
            <person name="Scheffler B.E."/>
            <person name="Wendel J.F."/>
        </authorList>
    </citation>
    <scope>NUCLEOTIDE SEQUENCE [LARGE SCALE GENOMIC DNA]</scope>
    <source>
        <strain evidence="2">8</strain>
        <tissue evidence="2">Leaf</tissue>
    </source>
</reference>